<feature type="chain" id="PRO_5021289923" description="Secreted protein" evidence="1">
    <location>
        <begin position="23"/>
        <end position="69"/>
    </location>
</feature>
<dbReference type="RefSeq" id="WP_140929439.1">
    <property type="nucleotide sequence ID" value="NZ_VFSU01000034.1"/>
</dbReference>
<evidence type="ECO:0000313" key="3">
    <source>
        <dbReference type="Proteomes" id="UP000319897"/>
    </source>
</evidence>
<reference evidence="2 3" key="1">
    <citation type="submission" date="2019-06" db="EMBL/GenBank/DDBJ databases">
        <authorList>
            <person name="Lee I."/>
            <person name="Jang G.I."/>
            <person name="Hwang C.Y."/>
        </authorList>
    </citation>
    <scope>NUCLEOTIDE SEQUENCE [LARGE SCALE GENOMIC DNA]</scope>
    <source>
        <strain evidence="2 3">PAMC 28131</strain>
    </source>
</reference>
<evidence type="ECO:0008006" key="4">
    <source>
        <dbReference type="Google" id="ProtNLM"/>
    </source>
</evidence>
<proteinExistence type="predicted"/>
<keyword evidence="3" id="KW-1185">Reference proteome</keyword>
<dbReference type="EMBL" id="VFSU01000034">
    <property type="protein sequence ID" value="TPE58587.1"/>
    <property type="molecule type" value="Genomic_DNA"/>
</dbReference>
<evidence type="ECO:0000256" key="1">
    <source>
        <dbReference type="SAM" id="SignalP"/>
    </source>
</evidence>
<dbReference type="Proteomes" id="UP000319897">
    <property type="component" value="Unassembled WGS sequence"/>
</dbReference>
<evidence type="ECO:0000313" key="2">
    <source>
        <dbReference type="EMBL" id="TPE58587.1"/>
    </source>
</evidence>
<sequence length="69" mass="7119">MKQALPALILLALLQATTPALARGLVPVCSASGTIWVDLNGRGAPVPDSANACAHGWCTPRKLRTQKGA</sequence>
<gene>
    <name evidence="2" type="ORF">FJQ54_16140</name>
</gene>
<comment type="caution">
    <text evidence="2">The sequence shown here is derived from an EMBL/GenBank/DDBJ whole genome shotgun (WGS) entry which is preliminary data.</text>
</comment>
<feature type="signal peptide" evidence="1">
    <location>
        <begin position="1"/>
        <end position="22"/>
    </location>
</feature>
<keyword evidence="1" id="KW-0732">Signal</keyword>
<accession>A0A501XE36</accession>
<protein>
    <recommendedName>
        <fullName evidence="4">Secreted protein</fullName>
    </recommendedName>
</protein>
<dbReference type="AlphaFoldDB" id="A0A501XE36"/>
<name>A0A501XE36_9SPHN</name>
<organism evidence="2 3">
    <name type="scientific">Sandaracinobacter neustonicus</name>
    <dbReference type="NCBI Taxonomy" id="1715348"/>
    <lineage>
        <taxon>Bacteria</taxon>
        <taxon>Pseudomonadati</taxon>
        <taxon>Pseudomonadota</taxon>
        <taxon>Alphaproteobacteria</taxon>
        <taxon>Sphingomonadales</taxon>
        <taxon>Sphingosinicellaceae</taxon>
        <taxon>Sandaracinobacter</taxon>
    </lineage>
</organism>